<sequence length="448" mass="49809">MFLRCYNHHIKVRALLCGAGGGSFPKPTPATPSPGSLPLTHFLKHVLGSPAALSGAATAAGEPCSLTLHFLRNSCGLSEAEAAAAAARIRLCSTKKAHAVLALFRGIGFSGADIARVVSASPKLLTYRVDVTLVPKIDFFRRELGLTDAEIRRIILANPYRVLCYSLQRCIRPNYLLLRDLVGSDKNVTAAVLQSTELIHGDIGGILLPKVKALRDYGATEDVIVKLVTTHPKALIHRASPFEESLAAMKKLGVSPSSGMFPYSFGLFARLHPRRWKRRMDNYLSLGWTEKQVLEAFVRHPYCMSVSNDKVKRIWQFLAKKLGWSPGYVAGSPMVLSLSYERRILPRFMVLNLLASRGVFNRNIKINHMIMGEKKFMEKYVMRYQEEFPELLEAYSAGIATDVSVKVAGEDYAALYPATKRSEVYQSKVQEGITIKSRCRKTQEHPKT</sequence>
<name>A0A6G1D2B4_9ORYZ</name>
<dbReference type="InterPro" id="IPR038538">
    <property type="entry name" value="MTERF_sf"/>
</dbReference>
<comment type="caution">
    <text evidence="4">The sequence shown here is derived from an EMBL/GenBank/DDBJ whole genome shotgun (WGS) entry which is preliminary data.</text>
</comment>
<dbReference type="EMBL" id="SPHZ02000007">
    <property type="protein sequence ID" value="KAF0906550.1"/>
    <property type="molecule type" value="Genomic_DNA"/>
</dbReference>
<comment type="similarity">
    <text evidence="1">Belongs to the mTERF family.</text>
</comment>
<keyword evidence="5" id="KW-1185">Reference proteome</keyword>
<keyword evidence="3" id="KW-0809">Transit peptide</keyword>
<keyword evidence="2" id="KW-0804">Transcription</keyword>
<evidence type="ECO:0000256" key="3">
    <source>
        <dbReference type="ARBA" id="ARBA00022946"/>
    </source>
</evidence>
<dbReference type="InterPro" id="IPR003690">
    <property type="entry name" value="MTERF"/>
</dbReference>
<gene>
    <name evidence="4" type="ORF">E2562_011530</name>
</gene>
<keyword evidence="2" id="KW-0806">Transcription termination</keyword>
<dbReference type="OrthoDB" id="637682at2759"/>
<dbReference type="GO" id="GO:0006353">
    <property type="term" value="P:DNA-templated transcription termination"/>
    <property type="evidence" value="ECO:0007669"/>
    <property type="project" value="UniProtKB-KW"/>
</dbReference>
<protein>
    <submittedName>
        <fullName evidence="4">Uncharacterized protein</fullName>
    </submittedName>
</protein>
<dbReference type="AlphaFoldDB" id="A0A6G1D2B4"/>
<evidence type="ECO:0000313" key="5">
    <source>
        <dbReference type="Proteomes" id="UP000479710"/>
    </source>
</evidence>
<reference evidence="4 5" key="1">
    <citation type="submission" date="2019-11" db="EMBL/GenBank/DDBJ databases">
        <title>Whole genome sequence of Oryza granulata.</title>
        <authorList>
            <person name="Li W."/>
        </authorList>
    </citation>
    <scope>NUCLEOTIDE SEQUENCE [LARGE SCALE GENOMIC DNA]</scope>
    <source>
        <strain evidence="5">cv. Menghai</strain>
        <tissue evidence="4">Leaf</tissue>
    </source>
</reference>
<dbReference type="GO" id="GO:0003676">
    <property type="term" value="F:nucleic acid binding"/>
    <property type="evidence" value="ECO:0007669"/>
    <property type="project" value="InterPro"/>
</dbReference>
<dbReference type="Pfam" id="PF02536">
    <property type="entry name" value="mTERF"/>
    <property type="match status" value="2"/>
</dbReference>
<proteinExistence type="inferred from homology"/>
<dbReference type="FunFam" id="1.25.70.10:FF:000001">
    <property type="entry name" value="Mitochondrial transcription termination factor-like"/>
    <property type="match status" value="1"/>
</dbReference>
<dbReference type="Gene3D" id="1.25.70.10">
    <property type="entry name" value="Transcription termination factor 3, mitochondrial"/>
    <property type="match status" value="1"/>
</dbReference>
<dbReference type="PANTHER" id="PTHR13068">
    <property type="entry name" value="CGI-12 PROTEIN-RELATED"/>
    <property type="match status" value="1"/>
</dbReference>
<evidence type="ECO:0000313" key="4">
    <source>
        <dbReference type="EMBL" id="KAF0906550.1"/>
    </source>
</evidence>
<dbReference type="Proteomes" id="UP000479710">
    <property type="component" value="Unassembled WGS sequence"/>
</dbReference>
<evidence type="ECO:0000256" key="2">
    <source>
        <dbReference type="ARBA" id="ARBA00022472"/>
    </source>
</evidence>
<dbReference type="SMART" id="SM00733">
    <property type="entry name" value="Mterf"/>
    <property type="match status" value="4"/>
</dbReference>
<accession>A0A6G1D2B4</accession>
<organism evidence="4 5">
    <name type="scientific">Oryza meyeriana var. granulata</name>
    <dbReference type="NCBI Taxonomy" id="110450"/>
    <lineage>
        <taxon>Eukaryota</taxon>
        <taxon>Viridiplantae</taxon>
        <taxon>Streptophyta</taxon>
        <taxon>Embryophyta</taxon>
        <taxon>Tracheophyta</taxon>
        <taxon>Spermatophyta</taxon>
        <taxon>Magnoliopsida</taxon>
        <taxon>Liliopsida</taxon>
        <taxon>Poales</taxon>
        <taxon>Poaceae</taxon>
        <taxon>BOP clade</taxon>
        <taxon>Oryzoideae</taxon>
        <taxon>Oryzeae</taxon>
        <taxon>Oryzinae</taxon>
        <taxon>Oryza</taxon>
        <taxon>Oryza meyeriana</taxon>
    </lineage>
</organism>
<keyword evidence="2" id="KW-0805">Transcription regulation</keyword>
<evidence type="ECO:0000256" key="1">
    <source>
        <dbReference type="ARBA" id="ARBA00007692"/>
    </source>
</evidence>
<dbReference type="PANTHER" id="PTHR13068:SF213">
    <property type="entry name" value="OS07G0423000 PROTEIN"/>
    <property type="match status" value="1"/>
</dbReference>